<feature type="transmembrane region" description="Helical" evidence="1">
    <location>
        <begin position="30"/>
        <end position="51"/>
    </location>
</feature>
<reference evidence="2 3" key="1">
    <citation type="submission" date="2016-05" db="EMBL/GenBank/DDBJ databases">
        <title>Draft Genome Sequences of Stenotrophomonas maltophilia Strains Sm32COP, Sm41DVV, Sm46PAILV, SmF3, SmF22, SmSOFb1 and SmCVFa1, Isolated from Different Manures, in France.</title>
        <authorList>
            <person name="Nazaret S."/>
            <person name="Bodilis J."/>
        </authorList>
    </citation>
    <scope>NUCLEOTIDE SEQUENCE [LARGE SCALE GENOMIC DNA]</scope>
    <source>
        <strain evidence="2 3">Sm41DVV</strain>
    </source>
</reference>
<feature type="transmembrane region" description="Helical" evidence="1">
    <location>
        <begin position="57"/>
        <end position="78"/>
    </location>
</feature>
<evidence type="ECO:0000256" key="1">
    <source>
        <dbReference type="SAM" id="Phobius"/>
    </source>
</evidence>
<organism evidence="2 3">
    <name type="scientific">Stenotrophomonas maltophilia</name>
    <name type="common">Pseudomonas maltophilia</name>
    <name type="synonym">Xanthomonas maltophilia</name>
    <dbReference type="NCBI Taxonomy" id="40324"/>
    <lineage>
        <taxon>Bacteria</taxon>
        <taxon>Pseudomonadati</taxon>
        <taxon>Pseudomonadota</taxon>
        <taxon>Gammaproteobacteria</taxon>
        <taxon>Lysobacterales</taxon>
        <taxon>Lysobacteraceae</taxon>
        <taxon>Stenotrophomonas</taxon>
        <taxon>Stenotrophomonas maltophilia group</taxon>
    </lineage>
</organism>
<dbReference type="NCBIfam" id="NF041043">
    <property type="entry name" value="BPSS1780_fam"/>
    <property type="match status" value="1"/>
</dbReference>
<keyword evidence="1" id="KW-0812">Transmembrane</keyword>
<gene>
    <name evidence="2" type="ORF">A9K56_03025</name>
</gene>
<feature type="transmembrane region" description="Helical" evidence="1">
    <location>
        <begin position="104"/>
        <end position="126"/>
    </location>
</feature>
<dbReference type="InterPro" id="IPR047798">
    <property type="entry name" value="BPSS1780-like"/>
</dbReference>
<protein>
    <recommendedName>
        <fullName evidence="4">Transmembrane protein</fullName>
    </recommendedName>
</protein>
<evidence type="ECO:0008006" key="4">
    <source>
        <dbReference type="Google" id="ProtNLM"/>
    </source>
</evidence>
<sequence length="303" mass="32783">MKEIRKLPASAGAQWLLDTFSLYRRAPLQLARIGLTWMLVSWVVTLLSTLVPGALGLAVQLMTLAVSPIMFGGMLYAMGEIDDGRPGLVTHLLQPIRDHRVSHLLVPLAIQVLVVLLLGVLLYLMIGREGFAAFSDVMARMEEIARSNQQVSPEAAAELVAQLPATRIALWMLLVFVTAIALTLAMFTQPALVVFDKQSGMHALRLSLQGCIENIAAMAVFAVLGVIAAFCGYILFVIVIQISMLLGGQMVAVFIAQLLLTTVVMPLYVGAVYAAWKQMFVHRGSRGAPPVPATPPANDVFHA</sequence>
<feature type="transmembrane region" description="Helical" evidence="1">
    <location>
        <begin position="168"/>
        <end position="195"/>
    </location>
</feature>
<dbReference type="RefSeq" id="WP_065181401.1">
    <property type="nucleotide sequence ID" value="NZ_JAXAXT010000015.1"/>
</dbReference>
<dbReference type="AlphaFoldDB" id="A0AAP7GTI1"/>
<evidence type="ECO:0000313" key="3">
    <source>
        <dbReference type="Proteomes" id="UP000092125"/>
    </source>
</evidence>
<comment type="caution">
    <text evidence="2">The sequence shown here is derived from an EMBL/GenBank/DDBJ whole genome shotgun (WGS) entry which is preliminary data.</text>
</comment>
<keyword evidence="1" id="KW-0472">Membrane</keyword>
<feature type="transmembrane region" description="Helical" evidence="1">
    <location>
        <begin position="254"/>
        <end position="276"/>
    </location>
</feature>
<accession>A0AAP7GTI1</accession>
<dbReference type="EMBL" id="LYVI01000002">
    <property type="protein sequence ID" value="OBU62640.1"/>
    <property type="molecule type" value="Genomic_DNA"/>
</dbReference>
<proteinExistence type="predicted"/>
<dbReference type="Proteomes" id="UP000092125">
    <property type="component" value="Unassembled WGS sequence"/>
</dbReference>
<evidence type="ECO:0000313" key="2">
    <source>
        <dbReference type="EMBL" id="OBU62640.1"/>
    </source>
</evidence>
<name>A0AAP7GTI1_STEMA</name>
<keyword evidence="1" id="KW-1133">Transmembrane helix</keyword>
<feature type="transmembrane region" description="Helical" evidence="1">
    <location>
        <begin position="215"/>
        <end position="242"/>
    </location>
</feature>